<organism evidence="2 3">
    <name type="scientific">Eumeta variegata</name>
    <name type="common">Bagworm moth</name>
    <name type="synonym">Eumeta japonica</name>
    <dbReference type="NCBI Taxonomy" id="151549"/>
    <lineage>
        <taxon>Eukaryota</taxon>
        <taxon>Metazoa</taxon>
        <taxon>Ecdysozoa</taxon>
        <taxon>Arthropoda</taxon>
        <taxon>Hexapoda</taxon>
        <taxon>Insecta</taxon>
        <taxon>Pterygota</taxon>
        <taxon>Neoptera</taxon>
        <taxon>Endopterygota</taxon>
        <taxon>Lepidoptera</taxon>
        <taxon>Glossata</taxon>
        <taxon>Ditrysia</taxon>
        <taxon>Tineoidea</taxon>
        <taxon>Psychidae</taxon>
        <taxon>Oiketicinae</taxon>
        <taxon>Eumeta</taxon>
    </lineage>
</organism>
<comment type="caution">
    <text evidence="2">The sequence shown here is derived from an EMBL/GenBank/DDBJ whole genome shotgun (WGS) entry which is preliminary data.</text>
</comment>
<proteinExistence type="predicted"/>
<evidence type="ECO:0000313" key="3">
    <source>
        <dbReference type="Proteomes" id="UP000299102"/>
    </source>
</evidence>
<accession>A0A4C1VDN5</accession>
<gene>
    <name evidence="2" type="ORF">EVAR_82669_1</name>
</gene>
<keyword evidence="3" id="KW-1185">Reference proteome</keyword>
<feature type="compositionally biased region" description="Basic residues" evidence="1">
    <location>
        <begin position="101"/>
        <end position="116"/>
    </location>
</feature>
<evidence type="ECO:0000313" key="2">
    <source>
        <dbReference type="EMBL" id="GBP35735.1"/>
    </source>
</evidence>
<name>A0A4C1VDN5_EUMVA</name>
<dbReference type="Proteomes" id="UP000299102">
    <property type="component" value="Unassembled WGS sequence"/>
</dbReference>
<reference evidence="2 3" key="1">
    <citation type="journal article" date="2019" name="Commun. Biol.">
        <title>The bagworm genome reveals a unique fibroin gene that provides high tensile strength.</title>
        <authorList>
            <person name="Kono N."/>
            <person name="Nakamura H."/>
            <person name="Ohtoshi R."/>
            <person name="Tomita M."/>
            <person name="Numata K."/>
            <person name="Arakawa K."/>
        </authorList>
    </citation>
    <scope>NUCLEOTIDE SEQUENCE [LARGE SCALE GENOMIC DNA]</scope>
</reference>
<dbReference type="AlphaFoldDB" id="A0A4C1VDN5"/>
<sequence>MRIDRCVLRLTIRLSSASALKFKRGAATGRNKADEERKKKNLLVTRTLRLIRHADFMRPTKGWKGLSGTRNSAAPTPLTYTPLRAPPDPRRAQAPLEARTSIRKKKRKIWPRSRKG</sequence>
<evidence type="ECO:0000256" key="1">
    <source>
        <dbReference type="SAM" id="MobiDB-lite"/>
    </source>
</evidence>
<protein>
    <submittedName>
        <fullName evidence="2">Uncharacterized protein</fullName>
    </submittedName>
</protein>
<feature type="region of interest" description="Disordered" evidence="1">
    <location>
        <begin position="60"/>
        <end position="116"/>
    </location>
</feature>
<dbReference type="EMBL" id="BGZK01000308">
    <property type="protein sequence ID" value="GBP35735.1"/>
    <property type="molecule type" value="Genomic_DNA"/>
</dbReference>